<name>D4XQ07_ACIHA</name>
<dbReference type="Proteomes" id="UP000003085">
    <property type="component" value="Unassembled WGS sequence"/>
</dbReference>
<comment type="caution">
    <text evidence="1">The sequence shown here is derived from an EMBL/GenBank/DDBJ whole genome shotgun (WGS) entry which is preliminary data.</text>
</comment>
<dbReference type="AlphaFoldDB" id="D4XQ07"/>
<dbReference type="HOGENOM" id="CLU_1418791_0_0_6"/>
<gene>
    <name evidence="1" type="ORF">HMP0015_1799</name>
</gene>
<organism evidence="1 2">
    <name type="scientific">Acinetobacter haemolyticus ATCC 19194</name>
    <dbReference type="NCBI Taxonomy" id="707232"/>
    <lineage>
        <taxon>Bacteria</taxon>
        <taxon>Pseudomonadati</taxon>
        <taxon>Pseudomonadota</taxon>
        <taxon>Gammaproteobacteria</taxon>
        <taxon>Moraxellales</taxon>
        <taxon>Moraxellaceae</taxon>
        <taxon>Acinetobacter</taxon>
    </lineage>
</organism>
<reference evidence="2" key="1">
    <citation type="submission" date="2010-03" db="EMBL/GenBank/DDBJ databases">
        <title>Complete sequence of Mobiluncus curtisii ATCC 43063.</title>
        <authorList>
            <person name="Muzny D."/>
            <person name="Qin X."/>
            <person name="Deng J."/>
            <person name="Jiang H."/>
            <person name="Liu Y."/>
            <person name="Qu J."/>
            <person name="Song X.-Z."/>
            <person name="Zhang L."/>
            <person name="Thornton R."/>
            <person name="Coyle M."/>
            <person name="Francisco L."/>
            <person name="Jackson L."/>
            <person name="Javaid M."/>
            <person name="Korchina V."/>
            <person name="Kovar C."/>
            <person name="Mata R."/>
            <person name="Mathew T."/>
            <person name="Ngo R."/>
            <person name="Nguyen L."/>
            <person name="Nguyen N."/>
            <person name="Okwuonu G."/>
            <person name="Ongeri F."/>
            <person name="Pham C."/>
            <person name="Simmons D."/>
            <person name="Wilczek-Boney K."/>
            <person name="Hale W."/>
            <person name="Jakkamsetti A."/>
            <person name="Pham P."/>
            <person name="Ruth R."/>
            <person name="San Lucas F."/>
            <person name="Warren J."/>
            <person name="Zhang J."/>
            <person name="Zhao Z."/>
            <person name="Zhou C."/>
            <person name="Zhu D."/>
            <person name="Lee S."/>
            <person name="Bess C."/>
            <person name="Blankenburg K."/>
            <person name="Forbes L."/>
            <person name="Fu Q."/>
            <person name="Gubbala S."/>
            <person name="Hirani K."/>
            <person name="Jayaseelan J.C."/>
            <person name="Lara F."/>
            <person name="Munidasa M."/>
            <person name="Palculict T."/>
            <person name="Patil S."/>
            <person name="Pu L.-L."/>
            <person name="Saada N."/>
            <person name="Tang L."/>
            <person name="Weissenberger G."/>
            <person name="Zhu Y."/>
            <person name="Hemphill L."/>
            <person name="Shang Y."/>
            <person name="Youmans B."/>
            <person name="Ayvaz T."/>
            <person name="Ross M."/>
            <person name="Santibanez J."/>
            <person name="Aqrawi P."/>
            <person name="Gross S."/>
            <person name="Joshi V."/>
            <person name="Fowler G."/>
            <person name="Nazareth L."/>
            <person name="Reid J."/>
            <person name="Worley K."/>
            <person name="Petrosino J."/>
            <person name="Highlander S."/>
            <person name="Gibbs R."/>
            <person name="Gibbs R."/>
        </authorList>
    </citation>
    <scope>NUCLEOTIDE SEQUENCE [LARGE SCALE GENOMIC DNA]</scope>
    <source>
        <strain evidence="2">ATCC 19194</strain>
    </source>
</reference>
<protein>
    <submittedName>
        <fullName evidence="1">Uncharacterized protein</fullName>
    </submittedName>
</protein>
<dbReference type="EMBL" id="ADMT01000162">
    <property type="protein sequence ID" value="EFF82704.1"/>
    <property type="molecule type" value="Genomic_DNA"/>
</dbReference>
<evidence type="ECO:0000313" key="1">
    <source>
        <dbReference type="EMBL" id="EFF82704.1"/>
    </source>
</evidence>
<dbReference type="GeneID" id="56329435"/>
<evidence type="ECO:0000313" key="2">
    <source>
        <dbReference type="Proteomes" id="UP000003085"/>
    </source>
</evidence>
<accession>D4XQ07</accession>
<dbReference type="RefSeq" id="WP_004638821.1">
    <property type="nucleotide sequence ID" value="NZ_GG770435.1"/>
</dbReference>
<sequence length="210" mass="25131">MSYIYPHLFSIICRIAANRTYYFECDDWRLKLREALFEQSTMADLGIGFDTEILFTEDPKQNLCKYQLLKYTDNLIQSLKDIEDLSAWRFFGIECIDEYETRSLKLASLELVQSFEKTEIFPLHRSKIIEMINMLLIHKYGYELRSVDEKYIKLDEKQGVFYCPDDESEVNWYDLTYMVISLEAKQVIPINILDEFKCQELNYQFNISFL</sequence>
<proteinExistence type="predicted"/>